<dbReference type="OrthoDB" id="432528at2759"/>
<protein>
    <submittedName>
        <fullName evidence="4">Galactose oxidase</fullName>
    </submittedName>
</protein>
<dbReference type="Pfam" id="PF24681">
    <property type="entry name" value="Kelch_KLHDC2_KLHL20_DRC7"/>
    <property type="match status" value="1"/>
</dbReference>
<dbReference type="EMBL" id="WTPW01000937">
    <property type="protein sequence ID" value="KAF0468750.1"/>
    <property type="molecule type" value="Genomic_DNA"/>
</dbReference>
<evidence type="ECO:0000256" key="1">
    <source>
        <dbReference type="ARBA" id="ARBA00022441"/>
    </source>
</evidence>
<keyword evidence="2" id="KW-0677">Repeat</keyword>
<keyword evidence="3" id="KW-0812">Transmembrane</keyword>
<keyword evidence="1" id="KW-0880">Kelch repeat</keyword>
<dbReference type="AlphaFoldDB" id="A0A8H3XIS7"/>
<dbReference type="PANTHER" id="PTHR46093:SF18">
    <property type="entry name" value="FIBRONECTIN TYPE-III DOMAIN-CONTAINING PROTEIN"/>
    <property type="match status" value="1"/>
</dbReference>
<dbReference type="Gene3D" id="2.120.10.80">
    <property type="entry name" value="Kelch-type beta propeller"/>
    <property type="match status" value="2"/>
</dbReference>
<feature type="transmembrane region" description="Helical" evidence="3">
    <location>
        <begin position="6"/>
        <end position="23"/>
    </location>
</feature>
<keyword evidence="5" id="KW-1185">Reference proteome</keyword>
<reference evidence="4 5" key="1">
    <citation type="journal article" date="2019" name="Environ. Microbiol.">
        <title>At the nexus of three kingdoms: the genome of the mycorrhizal fungus Gigaspora margarita provides insights into plant, endobacterial and fungal interactions.</title>
        <authorList>
            <person name="Venice F."/>
            <person name="Ghignone S."/>
            <person name="Salvioli di Fossalunga A."/>
            <person name="Amselem J."/>
            <person name="Novero M."/>
            <person name="Xianan X."/>
            <person name="Sedzielewska Toro K."/>
            <person name="Morin E."/>
            <person name="Lipzen A."/>
            <person name="Grigoriev I.V."/>
            <person name="Henrissat B."/>
            <person name="Martin F.M."/>
            <person name="Bonfante P."/>
        </authorList>
    </citation>
    <scope>NUCLEOTIDE SEQUENCE [LARGE SCALE GENOMIC DNA]</scope>
    <source>
        <strain evidence="4 5">BEG34</strain>
    </source>
</reference>
<evidence type="ECO:0000256" key="3">
    <source>
        <dbReference type="SAM" id="Phobius"/>
    </source>
</evidence>
<evidence type="ECO:0000313" key="4">
    <source>
        <dbReference type="EMBL" id="KAF0468750.1"/>
    </source>
</evidence>
<feature type="transmembrane region" description="Helical" evidence="3">
    <location>
        <begin position="365"/>
        <end position="387"/>
    </location>
</feature>
<feature type="transmembrane region" description="Helical" evidence="3">
    <location>
        <begin position="297"/>
        <end position="320"/>
    </location>
</feature>
<evidence type="ECO:0000256" key="2">
    <source>
        <dbReference type="ARBA" id="ARBA00022737"/>
    </source>
</evidence>
<comment type="caution">
    <text evidence="4">The sequence shown here is derived from an EMBL/GenBank/DDBJ whole genome shotgun (WGS) entry which is preliminary data.</text>
</comment>
<evidence type="ECO:0000313" key="5">
    <source>
        <dbReference type="Proteomes" id="UP000439903"/>
    </source>
</evidence>
<dbReference type="SUPFAM" id="SSF117281">
    <property type="entry name" value="Kelch motif"/>
    <property type="match status" value="1"/>
</dbReference>
<keyword evidence="3" id="KW-1133">Transmembrane helix</keyword>
<organism evidence="4 5">
    <name type="scientific">Gigaspora margarita</name>
    <dbReference type="NCBI Taxonomy" id="4874"/>
    <lineage>
        <taxon>Eukaryota</taxon>
        <taxon>Fungi</taxon>
        <taxon>Fungi incertae sedis</taxon>
        <taxon>Mucoromycota</taxon>
        <taxon>Glomeromycotina</taxon>
        <taxon>Glomeromycetes</taxon>
        <taxon>Diversisporales</taxon>
        <taxon>Gigasporaceae</taxon>
        <taxon>Gigaspora</taxon>
    </lineage>
</organism>
<gene>
    <name evidence="4" type="ORF">F8M41_025770</name>
</gene>
<accession>A0A8H3XIS7</accession>
<proteinExistence type="predicted"/>
<keyword evidence="3" id="KW-0472">Membrane</keyword>
<sequence length="407" mass="45469">MMYFSFYNFIFLLNFIFTIAAFIPNGRWIHSSVLIDKKLYFKGGNKINNNSIEGLTNELFYLDISKPFTTTDNVSIPWIDLTYTGSPLKGEATACIGGKNNDIIFVFGGYSPLNQPFVNQFDTSKQQWSNIQSVGPRYRQDISCAKFSGGLIAIFSGLSDPDFINDLWIFDTLTFSWSLSNAANAPPQRFGYCAITLPDENILYIGGVKFTDLANISSYIPMNILPLYNTKSHIWTNMSISGPIPSIRTLFSAILTPDRRIIIFGGCTNGGALGDLWILDTVVFQWSIGKILNSVEGLVLCGHTATLVEIYIIVAFGSFINGSLSSKLFMLDVSQKDSYRWVNEFTTNVTFPSNTSISDFKIPSLTIGAITGCVIFLVILIITMLCYRTYKILKRKQLQKAIKNMSI</sequence>
<dbReference type="InterPro" id="IPR015915">
    <property type="entry name" value="Kelch-typ_b-propeller"/>
</dbReference>
<name>A0A8H3XIS7_GIGMA</name>
<dbReference type="Proteomes" id="UP000439903">
    <property type="component" value="Unassembled WGS sequence"/>
</dbReference>
<dbReference type="PANTHER" id="PTHR46093">
    <property type="entry name" value="ACYL-COA-BINDING DOMAIN-CONTAINING PROTEIN 5"/>
    <property type="match status" value="1"/>
</dbReference>